<feature type="transmembrane region" description="Helical" evidence="6">
    <location>
        <begin position="164"/>
        <end position="185"/>
    </location>
</feature>
<evidence type="ECO:0000313" key="8">
    <source>
        <dbReference type="EMBL" id="NLR76410.1"/>
    </source>
</evidence>
<dbReference type="Pfam" id="PF00892">
    <property type="entry name" value="EamA"/>
    <property type="match status" value="2"/>
</dbReference>
<dbReference type="RefSeq" id="WP_168878063.1">
    <property type="nucleotide sequence ID" value="NZ_JABAIM010000003.1"/>
</dbReference>
<feature type="domain" description="EamA" evidence="7">
    <location>
        <begin position="138"/>
        <end position="267"/>
    </location>
</feature>
<feature type="transmembrane region" description="Helical" evidence="6">
    <location>
        <begin position="107"/>
        <end position="126"/>
    </location>
</feature>
<evidence type="ECO:0000256" key="2">
    <source>
        <dbReference type="ARBA" id="ARBA00022475"/>
    </source>
</evidence>
<dbReference type="EMBL" id="JABAIM010000003">
    <property type="protein sequence ID" value="NLR76410.1"/>
    <property type="molecule type" value="Genomic_DNA"/>
</dbReference>
<keyword evidence="5 6" id="KW-0472">Membrane</keyword>
<evidence type="ECO:0000259" key="7">
    <source>
        <dbReference type="Pfam" id="PF00892"/>
    </source>
</evidence>
<dbReference type="InterPro" id="IPR050638">
    <property type="entry name" value="AA-Vitamin_Transporters"/>
</dbReference>
<organism evidence="8 9">
    <name type="scientific">Leeia aquatica</name>
    <dbReference type="NCBI Taxonomy" id="2725557"/>
    <lineage>
        <taxon>Bacteria</taxon>
        <taxon>Pseudomonadati</taxon>
        <taxon>Pseudomonadota</taxon>
        <taxon>Betaproteobacteria</taxon>
        <taxon>Neisseriales</taxon>
        <taxon>Leeiaceae</taxon>
        <taxon>Leeia</taxon>
    </lineage>
</organism>
<reference evidence="8 9" key="1">
    <citation type="submission" date="2020-04" db="EMBL/GenBank/DDBJ databases">
        <title>Draft genome of Leeia sp. IMCC25680.</title>
        <authorList>
            <person name="Song J."/>
            <person name="Cho J.-C."/>
        </authorList>
    </citation>
    <scope>NUCLEOTIDE SEQUENCE [LARGE SCALE GENOMIC DNA]</scope>
    <source>
        <strain evidence="8 9">IMCC25680</strain>
    </source>
</reference>
<dbReference type="InterPro" id="IPR037185">
    <property type="entry name" value="EmrE-like"/>
</dbReference>
<dbReference type="PANTHER" id="PTHR32322:SF18">
    <property type="entry name" value="S-ADENOSYLMETHIONINE_S-ADENOSYLHOMOCYSTEINE TRANSPORTER"/>
    <property type="match status" value="1"/>
</dbReference>
<feature type="transmembrane region" description="Helical" evidence="6">
    <location>
        <begin position="28"/>
        <end position="45"/>
    </location>
</feature>
<dbReference type="AlphaFoldDB" id="A0A847RZ54"/>
<keyword evidence="3 6" id="KW-0812">Transmembrane</keyword>
<evidence type="ECO:0000256" key="3">
    <source>
        <dbReference type="ARBA" id="ARBA00022692"/>
    </source>
</evidence>
<feature type="transmembrane region" description="Helical" evidence="6">
    <location>
        <begin position="132"/>
        <end position="152"/>
    </location>
</feature>
<protein>
    <submittedName>
        <fullName evidence="8">DMT family transporter</fullName>
    </submittedName>
</protein>
<evidence type="ECO:0000256" key="5">
    <source>
        <dbReference type="ARBA" id="ARBA00023136"/>
    </source>
</evidence>
<dbReference type="InterPro" id="IPR000620">
    <property type="entry name" value="EamA_dom"/>
</dbReference>
<dbReference type="Proteomes" id="UP000587991">
    <property type="component" value="Unassembled WGS sequence"/>
</dbReference>
<feature type="transmembrane region" description="Helical" evidence="6">
    <location>
        <begin position="197"/>
        <end position="214"/>
    </location>
</feature>
<accession>A0A847RZ54</accession>
<sequence length="277" mass="29620">MLWALMAIILWASLAVLGLALAHWPPFLLTGLSLLLGGLLSLPHWRQWRVPLRTLLLGVYGLFGFHFLLFMALRHAPPIEANLINYLWPLLIVLLTPLFLPGHRLRAVHVLAAVLGFAGAALAIVGGRQFSLQGSGVGFALAGCSALVWASYSLASRRVPPFPTAAVGGFCMVSAALALLCHGLWEPAVVWRTVDGVSLLLLGLGPMGAAFYLWDRALKQGDPRRIGVLANLTPLLSTVALHLWTGRPLSGQVGLAAVLISGAASLVWWSGRRAQSS</sequence>
<dbReference type="GO" id="GO:0005886">
    <property type="term" value="C:plasma membrane"/>
    <property type="evidence" value="ECO:0007669"/>
    <property type="project" value="UniProtKB-SubCell"/>
</dbReference>
<keyword evidence="2" id="KW-1003">Cell membrane</keyword>
<evidence type="ECO:0000256" key="1">
    <source>
        <dbReference type="ARBA" id="ARBA00004651"/>
    </source>
</evidence>
<gene>
    <name evidence="8" type="ORF">HF682_14680</name>
</gene>
<evidence type="ECO:0000313" key="9">
    <source>
        <dbReference type="Proteomes" id="UP000587991"/>
    </source>
</evidence>
<feature type="transmembrane region" description="Helical" evidence="6">
    <location>
        <begin position="251"/>
        <end position="269"/>
    </location>
</feature>
<name>A0A847RZ54_9NEIS</name>
<comment type="subcellular location">
    <subcellularLocation>
        <location evidence="1">Cell membrane</location>
        <topology evidence="1">Multi-pass membrane protein</topology>
    </subcellularLocation>
</comment>
<dbReference type="PANTHER" id="PTHR32322">
    <property type="entry name" value="INNER MEMBRANE TRANSPORTER"/>
    <property type="match status" value="1"/>
</dbReference>
<comment type="caution">
    <text evidence="8">The sequence shown here is derived from an EMBL/GenBank/DDBJ whole genome shotgun (WGS) entry which is preliminary data.</text>
</comment>
<feature type="transmembrane region" description="Helical" evidence="6">
    <location>
        <begin position="57"/>
        <end position="77"/>
    </location>
</feature>
<evidence type="ECO:0000256" key="4">
    <source>
        <dbReference type="ARBA" id="ARBA00022989"/>
    </source>
</evidence>
<feature type="transmembrane region" description="Helical" evidence="6">
    <location>
        <begin position="226"/>
        <end position="245"/>
    </location>
</feature>
<keyword evidence="4 6" id="KW-1133">Transmembrane helix</keyword>
<proteinExistence type="predicted"/>
<evidence type="ECO:0000256" key="6">
    <source>
        <dbReference type="SAM" id="Phobius"/>
    </source>
</evidence>
<dbReference type="SUPFAM" id="SSF103481">
    <property type="entry name" value="Multidrug resistance efflux transporter EmrE"/>
    <property type="match status" value="2"/>
</dbReference>
<feature type="domain" description="EamA" evidence="7">
    <location>
        <begin position="1"/>
        <end position="123"/>
    </location>
</feature>
<keyword evidence="9" id="KW-1185">Reference proteome</keyword>
<feature type="transmembrane region" description="Helical" evidence="6">
    <location>
        <begin position="83"/>
        <end position="100"/>
    </location>
</feature>